<reference evidence="9 10" key="1">
    <citation type="submission" date="2019-03" db="EMBL/GenBank/DDBJ databases">
        <title>Genomic analyses of the natural microbiome of Caenorhabditis elegans.</title>
        <authorList>
            <person name="Samuel B."/>
        </authorList>
    </citation>
    <scope>NUCLEOTIDE SEQUENCE [LARGE SCALE GENOMIC DNA]</scope>
    <source>
        <strain evidence="9 10">JUb89</strain>
    </source>
</reference>
<keyword evidence="5 7" id="KW-0378">Hydrolase</keyword>
<dbReference type="InterPro" id="IPR000100">
    <property type="entry name" value="RNase_P"/>
</dbReference>
<dbReference type="Pfam" id="PF00825">
    <property type="entry name" value="Ribonuclease_P"/>
    <property type="match status" value="1"/>
</dbReference>
<accession>A0A4R1XVP0</accession>
<evidence type="ECO:0000256" key="3">
    <source>
        <dbReference type="ARBA" id="ARBA00022722"/>
    </source>
</evidence>
<comment type="catalytic activity">
    <reaction evidence="7">
        <text>Endonucleolytic cleavage of RNA, removing 5'-extranucleotides from tRNA precursor.</text>
        <dbReference type="EC" id="3.1.26.5"/>
    </reaction>
</comment>
<dbReference type="SUPFAM" id="SSF54211">
    <property type="entry name" value="Ribosomal protein S5 domain 2-like"/>
    <property type="match status" value="1"/>
</dbReference>
<evidence type="ECO:0000313" key="10">
    <source>
        <dbReference type="Proteomes" id="UP000294963"/>
    </source>
</evidence>
<evidence type="ECO:0000313" key="9">
    <source>
        <dbReference type="EMBL" id="TCM68644.1"/>
    </source>
</evidence>
<comment type="caution">
    <text evidence="9">The sequence shown here is derived from an EMBL/GenBank/DDBJ whole genome shotgun (WGS) entry which is preliminary data.</text>
</comment>
<dbReference type="PANTHER" id="PTHR33992:SF1">
    <property type="entry name" value="RIBONUCLEASE P PROTEIN COMPONENT"/>
    <property type="match status" value="1"/>
</dbReference>
<dbReference type="InterPro" id="IPR020568">
    <property type="entry name" value="Ribosomal_Su5_D2-typ_SF"/>
</dbReference>
<dbReference type="PANTHER" id="PTHR33992">
    <property type="entry name" value="RIBONUCLEASE P PROTEIN COMPONENT"/>
    <property type="match status" value="1"/>
</dbReference>
<dbReference type="InterPro" id="IPR020539">
    <property type="entry name" value="RNase_P_CS"/>
</dbReference>
<dbReference type="HAMAP" id="MF_00227">
    <property type="entry name" value="RNase_P"/>
    <property type="match status" value="1"/>
</dbReference>
<dbReference type="PROSITE" id="PS00648">
    <property type="entry name" value="RIBONUCLEASE_P"/>
    <property type="match status" value="1"/>
</dbReference>
<sequence length="133" mass="15452">MGVMSIYSFGTELRLRCAADYKGVFDGALFKVHQPHFLFLAKITEQPNSRLGLVVAKKKVRRAHERNRIKRLARESFRLNQQQIEMLDIVVMPKMGIESVSNEELHQQLQSAWLKFQRLVKKHHKIAISSPNN</sequence>
<keyword evidence="10" id="KW-1185">Reference proteome</keyword>
<protein>
    <recommendedName>
        <fullName evidence="7 8">Ribonuclease P protein component</fullName>
        <shortName evidence="7">RNase P protein</shortName>
        <shortName evidence="7">RNaseP protein</shortName>
        <ecNumber evidence="7 8">3.1.26.5</ecNumber>
    </recommendedName>
    <alternativeName>
        <fullName evidence="7">Protein C5</fullName>
    </alternativeName>
</protein>
<dbReference type="GO" id="GO:0030677">
    <property type="term" value="C:ribonuclease P complex"/>
    <property type="evidence" value="ECO:0007669"/>
    <property type="project" value="TreeGrafter"/>
</dbReference>
<evidence type="ECO:0000256" key="7">
    <source>
        <dbReference type="HAMAP-Rule" id="MF_00227"/>
    </source>
</evidence>
<dbReference type="GO" id="GO:0042781">
    <property type="term" value="F:3'-tRNA processing endoribonuclease activity"/>
    <property type="evidence" value="ECO:0007669"/>
    <property type="project" value="TreeGrafter"/>
</dbReference>
<keyword evidence="6 7" id="KW-0694">RNA-binding</keyword>
<evidence type="ECO:0000256" key="8">
    <source>
        <dbReference type="NCBIfam" id="TIGR00188"/>
    </source>
</evidence>
<dbReference type="AlphaFoldDB" id="A0A4R1XVP0"/>
<dbReference type="Proteomes" id="UP000294963">
    <property type="component" value="Unassembled WGS sequence"/>
</dbReference>
<organism evidence="9 10">
    <name type="scientific">Acinetobacter calcoaceticus</name>
    <dbReference type="NCBI Taxonomy" id="471"/>
    <lineage>
        <taxon>Bacteria</taxon>
        <taxon>Pseudomonadati</taxon>
        <taxon>Pseudomonadota</taxon>
        <taxon>Gammaproteobacteria</taxon>
        <taxon>Moraxellales</taxon>
        <taxon>Moraxellaceae</taxon>
        <taxon>Acinetobacter</taxon>
        <taxon>Acinetobacter calcoaceticus/baumannii complex</taxon>
    </lineage>
</organism>
<dbReference type="GO" id="GO:0004526">
    <property type="term" value="F:ribonuclease P activity"/>
    <property type="evidence" value="ECO:0007669"/>
    <property type="project" value="UniProtKB-UniRule"/>
</dbReference>
<evidence type="ECO:0000256" key="6">
    <source>
        <dbReference type="ARBA" id="ARBA00022884"/>
    </source>
</evidence>
<comment type="function">
    <text evidence="1 7">RNaseP catalyzes the removal of the 5'-leader sequence from pre-tRNA to produce the mature 5'-terminus. It can also cleave other RNA substrates such as 4.5S RNA. The protein component plays an auxiliary but essential role in vivo by binding to the 5'-leader sequence and broadening the substrate specificity of the ribozyme.</text>
</comment>
<dbReference type="GO" id="GO:0000049">
    <property type="term" value="F:tRNA binding"/>
    <property type="evidence" value="ECO:0007669"/>
    <property type="project" value="UniProtKB-UniRule"/>
</dbReference>
<evidence type="ECO:0000256" key="5">
    <source>
        <dbReference type="ARBA" id="ARBA00022801"/>
    </source>
</evidence>
<evidence type="ECO:0000256" key="2">
    <source>
        <dbReference type="ARBA" id="ARBA00022694"/>
    </source>
</evidence>
<dbReference type="InterPro" id="IPR014721">
    <property type="entry name" value="Ribsml_uS5_D2-typ_fold_subgr"/>
</dbReference>
<comment type="similarity">
    <text evidence="7">Belongs to the RnpA family.</text>
</comment>
<gene>
    <name evidence="7" type="primary">rnpA</name>
    <name evidence="9" type="ORF">EC844_10420</name>
</gene>
<keyword evidence="3 7" id="KW-0540">Nuclease</keyword>
<comment type="subunit">
    <text evidence="7">Consists of a catalytic RNA component (M1 or rnpB) and a protein subunit.</text>
</comment>
<evidence type="ECO:0000256" key="1">
    <source>
        <dbReference type="ARBA" id="ARBA00002663"/>
    </source>
</evidence>
<dbReference type="EC" id="3.1.26.5" evidence="7 8"/>
<evidence type="ECO:0000256" key="4">
    <source>
        <dbReference type="ARBA" id="ARBA00022759"/>
    </source>
</evidence>
<keyword evidence="2 7" id="KW-0819">tRNA processing</keyword>
<dbReference type="NCBIfam" id="TIGR00188">
    <property type="entry name" value="rnpA"/>
    <property type="match status" value="1"/>
</dbReference>
<dbReference type="GO" id="GO:0001682">
    <property type="term" value="P:tRNA 5'-leader removal"/>
    <property type="evidence" value="ECO:0007669"/>
    <property type="project" value="UniProtKB-UniRule"/>
</dbReference>
<name>A0A4R1XVP0_ACICA</name>
<proteinExistence type="inferred from homology"/>
<dbReference type="EMBL" id="SLVJ01000004">
    <property type="protein sequence ID" value="TCM68644.1"/>
    <property type="molecule type" value="Genomic_DNA"/>
</dbReference>
<keyword evidence="4 7" id="KW-0255">Endonuclease</keyword>
<dbReference type="Gene3D" id="3.30.230.10">
    <property type="match status" value="1"/>
</dbReference>